<sequence>MLSEQLSRTPLHPLVLCFEFPDRGVHASNSHSTLLRAALAALENALSRVTYVIVLSHDRSPAHRILSALIQKHESMPSLVDFVAFVNPDRASPRSRRKGPRSSPLLDLPEWGPADTSLQGIPLHWTRARFPGLTHLTLRFLEDDLKPRIDDLRAALSSCQETLLSLELHGAIQLVRAPAAPDASSDPLAFWSSEFLELDGGSNPAELSGEVAELSGIALENASTLENQAEATGFVAPTFNEDSAVVFPQLVELRLGFTHPLEAIALVKLVRAPKLRRFHFCDARNMNPRVPIDSNPYYCNIALHDLLVRATLPFAQLEHLQLEGIHYICPLGLGVFLYHQCTHLRSLCLDRCTHLFSAPLVRSTSFSEDLETWMYGITSDVLECIHVRGIDLLTLISPFQAYAEVSVEAGLEIVRIRKLIFDYEVNRSGETLQQLLDNYPALAQDVYARHFPPAADDEDFVEQQKRELGLSEGADVAMLQTQICIYYPVLVCLHC</sequence>
<comment type="caution">
    <text evidence="1">The sequence shown here is derived from an EMBL/GenBank/DDBJ whole genome shotgun (WGS) entry which is preliminary data.</text>
</comment>
<reference evidence="1" key="2">
    <citation type="journal article" date="2022" name="New Phytol.">
        <title>Evolutionary transition to the ectomycorrhizal habit in the genomes of a hyperdiverse lineage of mushroom-forming fungi.</title>
        <authorList>
            <person name="Looney B."/>
            <person name="Miyauchi S."/>
            <person name="Morin E."/>
            <person name="Drula E."/>
            <person name="Courty P.E."/>
            <person name="Kohler A."/>
            <person name="Kuo A."/>
            <person name="LaButti K."/>
            <person name="Pangilinan J."/>
            <person name="Lipzen A."/>
            <person name="Riley R."/>
            <person name="Andreopoulos W."/>
            <person name="He G."/>
            <person name="Johnson J."/>
            <person name="Nolan M."/>
            <person name="Tritt A."/>
            <person name="Barry K.W."/>
            <person name="Grigoriev I.V."/>
            <person name="Nagy L.G."/>
            <person name="Hibbett D."/>
            <person name="Henrissat B."/>
            <person name="Matheny P.B."/>
            <person name="Labbe J."/>
            <person name="Martin F.M."/>
        </authorList>
    </citation>
    <scope>NUCLEOTIDE SEQUENCE</scope>
    <source>
        <strain evidence="1">HHB10654</strain>
    </source>
</reference>
<reference evidence="1" key="1">
    <citation type="submission" date="2021-03" db="EMBL/GenBank/DDBJ databases">
        <authorList>
            <consortium name="DOE Joint Genome Institute"/>
            <person name="Ahrendt S."/>
            <person name="Looney B.P."/>
            <person name="Miyauchi S."/>
            <person name="Morin E."/>
            <person name="Drula E."/>
            <person name="Courty P.E."/>
            <person name="Chicoki N."/>
            <person name="Fauchery L."/>
            <person name="Kohler A."/>
            <person name="Kuo A."/>
            <person name="Labutti K."/>
            <person name="Pangilinan J."/>
            <person name="Lipzen A."/>
            <person name="Riley R."/>
            <person name="Andreopoulos W."/>
            <person name="He G."/>
            <person name="Johnson J."/>
            <person name="Barry K.W."/>
            <person name="Grigoriev I.V."/>
            <person name="Nagy L."/>
            <person name="Hibbett D."/>
            <person name="Henrissat B."/>
            <person name="Matheny P.B."/>
            <person name="Labbe J."/>
            <person name="Martin F."/>
        </authorList>
    </citation>
    <scope>NUCLEOTIDE SEQUENCE</scope>
    <source>
        <strain evidence="1">HHB10654</strain>
    </source>
</reference>
<protein>
    <submittedName>
        <fullName evidence="1">Uncharacterized protein</fullName>
    </submittedName>
</protein>
<keyword evidence="2" id="KW-1185">Reference proteome</keyword>
<name>A0ACB8SJW0_9AGAM</name>
<accession>A0ACB8SJW0</accession>
<dbReference type="EMBL" id="MU277259">
    <property type="protein sequence ID" value="KAI0056720.1"/>
    <property type="molecule type" value="Genomic_DNA"/>
</dbReference>
<organism evidence="1 2">
    <name type="scientific">Artomyces pyxidatus</name>
    <dbReference type="NCBI Taxonomy" id="48021"/>
    <lineage>
        <taxon>Eukaryota</taxon>
        <taxon>Fungi</taxon>
        <taxon>Dikarya</taxon>
        <taxon>Basidiomycota</taxon>
        <taxon>Agaricomycotina</taxon>
        <taxon>Agaricomycetes</taxon>
        <taxon>Russulales</taxon>
        <taxon>Auriscalpiaceae</taxon>
        <taxon>Artomyces</taxon>
    </lineage>
</organism>
<dbReference type="Proteomes" id="UP000814140">
    <property type="component" value="Unassembled WGS sequence"/>
</dbReference>
<proteinExistence type="predicted"/>
<evidence type="ECO:0000313" key="1">
    <source>
        <dbReference type="EMBL" id="KAI0056720.1"/>
    </source>
</evidence>
<evidence type="ECO:0000313" key="2">
    <source>
        <dbReference type="Proteomes" id="UP000814140"/>
    </source>
</evidence>
<gene>
    <name evidence="1" type="ORF">BV25DRAFT_1842130</name>
</gene>